<name>A0A194PZX4_PAPXU</name>
<dbReference type="CDD" id="cd01766">
    <property type="entry name" value="Ubl_UFM1"/>
    <property type="match status" value="1"/>
</dbReference>
<dbReference type="AlphaFoldDB" id="A0A194PZX4"/>
<dbReference type="Gene3D" id="3.10.20.90">
    <property type="entry name" value="Phosphatidylinositol 3-kinase Catalytic Subunit, Chain A, domain 1"/>
    <property type="match status" value="1"/>
</dbReference>
<dbReference type="STRING" id="66420.A0A194PZX4"/>
<evidence type="ECO:0000313" key="5">
    <source>
        <dbReference type="EMBL" id="KPI98294.1"/>
    </source>
</evidence>
<evidence type="ECO:0000256" key="1">
    <source>
        <dbReference type="ARBA" id="ARBA00010230"/>
    </source>
</evidence>
<keyword evidence="4" id="KW-0833">Ubl conjugation pathway</keyword>
<evidence type="ECO:0000256" key="2">
    <source>
        <dbReference type="ARBA" id="ARBA00015319"/>
    </source>
</evidence>
<keyword evidence="6" id="KW-1185">Reference proteome</keyword>
<dbReference type="InterPro" id="IPR005375">
    <property type="entry name" value="UFM1"/>
</dbReference>
<dbReference type="InterPro" id="IPR029071">
    <property type="entry name" value="Ubiquitin-like_domsf"/>
</dbReference>
<sequence length="363" mass="41844">MNDFLHLCQLDDWPNNDTSEHELRNVFLIAQHVVNCLDMLQQKSVITEFISCLNSDDVSNVLLKKCLEDPPKYIMKKIIDSSCKTNLLDVGFKLFVELFSEVKLEVCLSDLFLEAASKETLLTNISKEFPKDTVLKLKSELFLFEINNSDYEDCQPIIKDMFKNNESIQILVTCSLNKDTKYINGVKNIVNTFKYVMQCRDVKYKSFWQSLYMLHENYLVDFCVENNNLYMLLLKALLDCGKLLKENMSAEYFYIDLTYSQLRSILRKICENEELKIEFLEQVQNTCDVDFWNNILLSVPEATPFTAVLKFAAEEFRVEPATSAIITDDGIGINPQQTAGNVFLKHGSELRLIPRDRVGSAST</sequence>
<dbReference type="Pfam" id="PF03671">
    <property type="entry name" value="Ufm1"/>
    <property type="match status" value="1"/>
</dbReference>
<gene>
    <name evidence="5" type="ORF">RR46_09510</name>
</gene>
<evidence type="ECO:0000256" key="3">
    <source>
        <dbReference type="ARBA" id="ARBA00022499"/>
    </source>
</evidence>
<reference evidence="5 6" key="1">
    <citation type="journal article" date="2015" name="Nat. Commun.">
        <title>Outbred genome sequencing and CRISPR/Cas9 gene editing in butterflies.</title>
        <authorList>
            <person name="Li X."/>
            <person name="Fan D."/>
            <person name="Zhang W."/>
            <person name="Liu G."/>
            <person name="Zhang L."/>
            <person name="Zhao L."/>
            <person name="Fang X."/>
            <person name="Chen L."/>
            <person name="Dong Y."/>
            <person name="Chen Y."/>
            <person name="Ding Y."/>
            <person name="Zhao R."/>
            <person name="Feng M."/>
            <person name="Zhu Y."/>
            <person name="Feng Y."/>
            <person name="Jiang X."/>
            <person name="Zhu D."/>
            <person name="Xiang H."/>
            <person name="Feng X."/>
            <person name="Li S."/>
            <person name="Wang J."/>
            <person name="Zhang G."/>
            <person name="Kronforst M.R."/>
            <person name="Wang W."/>
        </authorList>
    </citation>
    <scope>NUCLEOTIDE SEQUENCE [LARGE SCALE GENOMIC DNA]</scope>
    <source>
        <strain evidence="5">Ya'a_city_454_Px</strain>
        <tissue evidence="5">Whole body</tissue>
    </source>
</reference>
<organism evidence="5 6">
    <name type="scientific">Papilio xuthus</name>
    <name type="common">Asian swallowtail butterfly</name>
    <dbReference type="NCBI Taxonomy" id="66420"/>
    <lineage>
        <taxon>Eukaryota</taxon>
        <taxon>Metazoa</taxon>
        <taxon>Ecdysozoa</taxon>
        <taxon>Arthropoda</taxon>
        <taxon>Hexapoda</taxon>
        <taxon>Insecta</taxon>
        <taxon>Pterygota</taxon>
        <taxon>Neoptera</taxon>
        <taxon>Endopterygota</taxon>
        <taxon>Lepidoptera</taxon>
        <taxon>Glossata</taxon>
        <taxon>Ditrysia</taxon>
        <taxon>Papilionoidea</taxon>
        <taxon>Papilionidae</taxon>
        <taxon>Papilioninae</taxon>
        <taxon>Papilio</taxon>
    </lineage>
</organism>
<dbReference type="FunFam" id="3.10.20.90:FF:000044">
    <property type="entry name" value="Ubiquitin-fold modifier 1"/>
    <property type="match status" value="1"/>
</dbReference>
<proteinExistence type="inferred from homology"/>
<evidence type="ECO:0000256" key="4">
    <source>
        <dbReference type="ARBA" id="ARBA00022786"/>
    </source>
</evidence>
<dbReference type="Proteomes" id="UP000053268">
    <property type="component" value="Unassembled WGS sequence"/>
</dbReference>
<comment type="similarity">
    <text evidence="1">Belongs to the UFM1 family.</text>
</comment>
<dbReference type="SUPFAM" id="SSF54236">
    <property type="entry name" value="Ubiquitin-like"/>
    <property type="match status" value="1"/>
</dbReference>
<dbReference type="GO" id="GO:0005634">
    <property type="term" value="C:nucleus"/>
    <property type="evidence" value="ECO:0007669"/>
    <property type="project" value="TreeGrafter"/>
</dbReference>
<dbReference type="GO" id="GO:1990592">
    <property type="term" value="P:protein K69-linked ufmylation"/>
    <property type="evidence" value="ECO:0007669"/>
    <property type="project" value="TreeGrafter"/>
</dbReference>
<protein>
    <recommendedName>
        <fullName evidence="2">Ubiquitin-fold modifier 1</fullName>
    </recommendedName>
</protein>
<keyword evidence="3" id="KW-1017">Isopeptide bond</keyword>
<evidence type="ECO:0000313" key="6">
    <source>
        <dbReference type="Proteomes" id="UP000053268"/>
    </source>
</evidence>
<dbReference type="GO" id="GO:0005737">
    <property type="term" value="C:cytoplasm"/>
    <property type="evidence" value="ECO:0007669"/>
    <property type="project" value="TreeGrafter"/>
</dbReference>
<accession>A0A194PZX4</accession>
<dbReference type="PANTHER" id="PTHR15825:SF0">
    <property type="entry name" value="UBIQUITIN-FOLD MODIFIER 1"/>
    <property type="match status" value="1"/>
</dbReference>
<dbReference type="PANTHER" id="PTHR15825">
    <property type="entry name" value="UBIQUITIN-FOLD MODIFIER 1"/>
    <property type="match status" value="1"/>
</dbReference>
<dbReference type="EMBL" id="KQ459585">
    <property type="protein sequence ID" value="KPI98294.1"/>
    <property type="molecule type" value="Genomic_DNA"/>
</dbReference>